<evidence type="ECO:0000313" key="2">
    <source>
        <dbReference type="Proteomes" id="UP000553632"/>
    </source>
</evidence>
<evidence type="ECO:0000313" key="1">
    <source>
        <dbReference type="EMBL" id="KAF4717123.1"/>
    </source>
</evidence>
<name>A0A7J6R954_PEROL</name>
<dbReference type="AlphaFoldDB" id="A0A7J6R954"/>
<organism evidence="1 2">
    <name type="scientific">Perkinsus olseni</name>
    <name type="common">Perkinsus atlanticus</name>
    <dbReference type="NCBI Taxonomy" id="32597"/>
    <lineage>
        <taxon>Eukaryota</taxon>
        <taxon>Sar</taxon>
        <taxon>Alveolata</taxon>
        <taxon>Perkinsozoa</taxon>
        <taxon>Perkinsea</taxon>
        <taxon>Perkinsida</taxon>
        <taxon>Perkinsidae</taxon>
        <taxon>Perkinsus</taxon>
    </lineage>
</organism>
<comment type="caution">
    <text evidence="1">The sequence shown here is derived from an EMBL/GenBank/DDBJ whole genome shotgun (WGS) entry which is preliminary data.</text>
</comment>
<accession>A0A7J6R954</accession>
<feature type="non-terminal residue" evidence="1">
    <location>
        <position position="237"/>
    </location>
</feature>
<gene>
    <name evidence="1" type="ORF">FOZ63_009799</name>
</gene>
<reference evidence="1 2" key="1">
    <citation type="submission" date="2020-04" db="EMBL/GenBank/DDBJ databases">
        <title>Perkinsus olseni comparative genomics.</title>
        <authorList>
            <person name="Bogema D.R."/>
        </authorList>
    </citation>
    <scope>NUCLEOTIDE SEQUENCE [LARGE SCALE GENOMIC DNA]</scope>
    <source>
        <strain evidence="1 2">ATCC PRA-207</strain>
    </source>
</reference>
<sequence length="237" mass="26011">MLVESMMTDDDAVFGRIEIISKMRSAAASEGLEGVDDAPWWLSLYVHDLGSARRMNSDRKMIFESEIDELVARHPCRSLCRAVITEVLTDVSAVDVGLRPAIRRCLTVLPIDTLRVLLSYSADGRDSWLIQDIISTVVQVPLTDHHTFADIISIIITAVGIPVDQALMLVLERLLRIVSSSGTDYDDAQVPGLIRILANIRQNGGANVTAETSLVLEVVVAICLWEIGDDLSCHTAE</sequence>
<proteinExistence type="predicted"/>
<dbReference type="Proteomes" id="UP000553632">
    <property type="component" value="Unassembled WGS sequence"/>
</dbReference>
<keyword evidence="2" id="KW-1185">Reference proteome</keyword>
<dbReference type="EMBL" id="JABANO010027269">
    <property type="protein sequence ID" value="KAF4717123.1"/>
    <property type="molecule type" value="Genomic_DNA"/>
</dbReference>
<protein>
    <submittedName>
        <fullName evidence="1">Uncharacterized protein</fullName>
    </submittedName>
</protein>